<gene>
    <name evidence="4" type="ORF">WDJ61_15285</name>
</gene>
<dbReference type="CDD" id="cd06165">
    <property type="entry name" value="Sortase_A"/>
    <property type="match status" value="1"/>
</dbReference>
<evidence type="ECO:0000256" key="2">
    <source>
        <dbReference type="ARBA" id="ARBA00022801"/>
    </source>
</evidence>
<evidence type="ECO:0000256" key="3">
    <source>
        <dbReference type="ARBA" id="ARBA00022807"/>
    </source>
</evidence>
<dbReference type="SUPFAM" id="SSF63817">
    <property type="entry name" value="Sortase"/>
    <property type="match status" value="1"/>
</dbReference>
<organism evidence="4 5">
    <name type="scientific">Bacillus kandeliae</name>
    <dbReference type="NCBI Taxonomy" id="3129297"/>
    <lineage>
        <taxon>Bacteria</taxon>
        <taxon>Bacillati</taxon>
        <taxon>Bacillota</taxon>
        <taxon>Bacilli</taxon>
        <taxon>Bacillales</taxon>
        <taxon>Bacillaceae</taxon>
        <taxon>Bacillus</taxon>
    </lineage>
</organism>
<reference evidence="4 5" key="1">
    <citation type="submission" date="2024-02" db="EMBL/GenBank/DDBJ databases">
        <title>Seven novel Bacillus-like species.</title>
        <authorList>
            <person name="Liu G."/>
        </authorList>
    </citation>
    <scope>NUCLEOTIDE SEQUENCE [LARGE SCALE GENOMIC DNA]</scope>
    <source>
        <strain evidence="4 5">FJAT-52991</strain>
    </source>
</reference>
<dbReference type="Gene3D" id="2.40.260.10">
    <property type="entry name" value="Sortase"/>
    <property type="match status" value="1"/>
</dbReference>
<dbReference type="InterPro" id="IPR005754">
    <property type="entry name" value="Sortase"/>
</dbReference>
<evidence type="ECO:0000313" key="4">
    <source>
        <dbReference type="EMBL" id="WXB92574.1"/>
    </source>
</evidence>
<keyword evidence="5" id="KW-1185">Reference proteome</keyword>
<accession>A0ABZ2N4D9</accession>
<keyword evidence="3" id="KW-0788">Thiol protease</keyword>
<sequence length="205" mass="22972">MRKWIVGLLFTAGIILLISPLIKYQLIDFSASKVSMDQYSAKELQQNSEKKATFDYEAITPPTMTNVLTSTVNLDDPAVIGIITIPDIHIELPILKGTTNDNLLIGAATMREDQQMGQGNYPLAGHHTRSEEQFFGRVPELKKGADIYLTDKKNKYHYKVTENKVISETETDVINDTTENKITLITCDVPTKTNKRVMVQGVLVE</sequence>
<name>A0ABZ2N4D9_9BACI</name>
<protein>
    <submittedName>
        <fullName evidence="4">Class A sortase</fullName>
    </submittedName>
</protein>
<keyword evidence="1" id="KW-0645">Protease</keyword>
<dbReference type="RefSeq" id="WP_338751209.1">
    <property type="nucleotide sequence ID" value="NZ_CP147404.1"/>
</dbReference>
<dbReference type="InterPro" id="IPR023365">
    <property type="entry name" value="Sortase_dom-sf"/>
</dbReference>
<dbReference type="Proteomes" id="UP001387364">
    <property type="component" value="Chromosome"/>
</dbReference>
<keyword evidence="2" id="KW-0378">Hydrolase</keyword>
<dbReference type="NCBIfam" id="TIGR01076">
    <property type="entry name" value="sortase_fam"/>
    <property type="match status" value="1"/>
</dbReference>
<dbReference type="InterPro" id="IPR042007">
    <property type="entry name" value="Sortase_A"/>
</dbReference>
<evidence type="ECO:0000313" key="5">
    <source>
        <dbReference type="Proteomes" id="UP001387364"/>
    </source>
</evidence>
<dbReference type="Pfam" id="PF04203">
    <property type="entry name" value="Sortase"/>
    <property type="match status" value="1"/>
</dbReference>
<dbReference type="EMBL" id="CP147404">
    <property type="protein sequence ID" value="WXB92574.1"/>
    <property type="molecule type" value="Genomic_DNA"/>
</dbReference>
<proteinExistence type="predicted"/>
<evidence type="ECO:0000256" key="1">
    <source>
        <dbReference type="ARBA" id="ARBA00022670"/>
    </source>
</evidence>